<name>A0A1E1WQ79_PECGO</name>
<protein>
    <recommendedName>
        <fullName evidence="5">MYND-type domain-containing protein</fullName>
    </recommendedName>
</protein>
<dbReference type="OrthoDB" id="5282002at2759"/>
<sequence length="565" mass="63854">MKKQKNIMMQMADFDFNAPVLVKVIFEDNDEDSNTKQEACQVADDNNGTDIKLDGAGPSEILKDNIIEEHNQNVKKSSSINENDIYVEKPVSDRPPDTVKSLEINVEELISQAIQRVMQNRSDDNKNLKRKSHFEEPCPKIRKETTLTDNIISSNITNNNKTDSCIPQNDVSLEDTSVLNKQLPVTNQNTINIPNSNNTNKGNLSESFSTTCGSNPGNLCIMKLLKSVANSLILVIKAHSIWRHAQNKASQEEINTTQNQFLRIRNHFFHIAYSAVEHIIIPQLENMAFVKKFMEEVVKLSNEMKQCVCLETQVKPIFYELVEWTKRKKMWYSSNTGLSLLLQSPHENSLNGSADNNNIGSGNSVLLPTSETQISIAVKQAYLHGNNNGSTYQESYENSIGRQYPPQDNIINRKNDPRFFEKPPPLYRHTTTGNSWQNESAVTSAWNCMEVQANANQQPHSVRNHQNVEVTRSRSTDSGFASPVHFNNTGLTNNSKGDNFSRSATPIITHITSLNPDAQYIKEGMCHVCGTITHAMCVGCYKKYYCSLECQRADWKFHSAICRER</sequence>
<proteinExistence type="predicted"/>
<evidence type="ECO:0000256" key="2">
    <source>
        <dbReference type="ARBA" id="ARBA00022771"/>
    </source>
</evidence>
<dbReference type="PROSITE" id="PS01360">
    <property type="entry name" value="ZF_MYND_1"/>
    <property type="match status" value="1"/>
</dbReference>
<feature type="domain" description="MYND-type" evidence="5">
    <location>
        <begin position="526"/>
        <end position="562"/>
    </location>
</feature>
<dbReference type="Gene3D" id="6.10.140.2220">
    <property type="match status" value="1"/>
</dbReference>
<evidence type="ECO:0000313" key="6">
    <source>
        <dbReference type="EMBL" id="JAT89138.1"/>
    </source>
</evidence>
<reference evidence="6" key="1">
    <citation type="submission" date="2015-09" db="EMBL/GenBank/DDBJ databases">
        <title>De novo assembly of Pectinophora gossypiella (Pink Bollworm) gut transcriptome.</title>
        <authorList>
            <person name="Tassone E.E."/>
        </authorList>
    </citation>
    <scope>NUCLEOTIDE SEQUENCE</scope>
</reference>
<dbReference type="InterPro" id="IPR002893">
    <property type="entry name" value="Znf_MYND"/>
</dbReference>
<evidence type="ECO:0000256" key="3">
    <source>
        <dbReference type="ARBA" id="ARBA00022833"/>
    </source>
</evidence>
<keyword evidence="1" id="KW-0479">Metal-binding</keyword>
<dbReference type="Pfam" id="PF01753">
    <property type="entry name" value="zf-MYND"/>
    <property type="match status" value="1"/>
</dbReference>
<dbReference type="EMBL" id="GDQN01001916">
    <property type="protein sequence ID" value="JAT89138.1"/>
    <property type="molecule type" value="Transcribed_RNA"/>
</dbReference>
<dbReference type="SUPFAM" id="SSF144232">
    <property type="entry name" value="HIT/MYND zinc finger-like"/>
    <property type="match status" value="1"/>
</dbReference>
<dbReference type="AlphaFoldDB" id="A0A1E1WQ79"/>
<keyword evidence="3" id="KW-0862">Zinc</keyword>
<evidence type="ECO:0000256" key="4">
    <source>
        <dbReference type="PROSITE-ProRule" id="PRU00134"/>
    </source>
</evidence>
<dbReference type="PROSITE" id="PS50865">
    <property type="entry name" value="ZF_MYND_2"/>
    <property type="match status" value="1"/>
</dbReference>
<evidence type="ECO:0000259" key="5">
    <source>
        <dbReference type="PROSITE" id="PS50865"/>
    </source>
</evidence>
<organism evidence="6">
    <name type="scientific">Pectinophora gossypiella</name>
    <name type="common">Cotton pink bollworm</name>
    <name type="synonym">Depressaria gossypiella</name>
    <dbReference type="NCBI Taxonomy" id="13191"/>
    <lineage>
        <taxon>Eukaryota</taxon>
        <taxon>Metazoa</taxon>
        <taxon>Ecdysozoa</taxon>
        <taxon>Arthropoda</taxon>
        <taxon>Hexapoda</taxon>
        <taxon>Insecta</taxon>
        <taxon>Pterygota</taxon>
        <taxon>Neoptera</taxon>
        <taxon>Endopterygota</taxon>
        <taxon>Lepidoptera</taxon>
        <taxon>Glossata</taxon>
        <taxon>Ditrysia</taxon>
        <taxon>Gelechioidea</taxon>
        <taxon>Gelechiidae</taxon>
        <taxon>Apatetrinae</taxon>
        <taxon>Pectinophora</taxon>
    </lineage>
</organism>
<gene>
    <name evidence="6" type="ORF">g.8638</name>
</gene>
<dbReference type="GO" id="GO:0008270">
    <property type="term" value="F:zinc ion binding"/>
    <property type="evidence" value="ECO:0007669"/>
    <property type="project" value="UniProtKB-KW"/>
</dbReference>
<keyword evidence="2 4" id="KW-0863">Zinc-finger</keyword>
<evidence type="ECO:0000256" key="1">
    <source>
        <dbReference type="ARBA" id="ARBA00022723"/>
    </source>
</evidence>
<accession>A0A1E1WQ79</accession>